<organism evidence="3 4">
    <name type="scientific">Planktothricoides raciborskii FACHB-1370</name>
    <dbReference type="NCBI Taxonomy" id="2949576"/>
    <lineage>
        <taxon>Bacteria</taxon>
        <taxon>Bacillati</taxon>
        <taxon>Cyanobacteriota</taxon>
        <taxon>Cyanophyceae</taxon>
        <taxon>Oscillatoriophycideae</taxon>
        <taxon>Oscillatoriales</taxon>
        <taxon>Oscillatoriaceae</taxon>
        <taxon>Planktothricoides</taxon>
    </lineage>
</organism>
<sequence length="334" mass="35993">MSKKNHLVIFLAVLIFTAISIGLGSGFNPSITNAQTNIGRFCNVQTNSGGWWFWRTTDLSTDPCATLLSQYCTYPDCRVASSGTYLLNGRNQVQVSCQNFQASFSGFGGEPFDRAFQSAGTPSKASCLFTVASSESVPSPTYIPLFQKPFSGNFPNTNVFDHDLPGAQNGYVLTWQGKKLRAGSPGAFIDGHSGYDWLMPNGTPLLAVADGVVEWAGEDNCPIARGLAVFITHTAPDGSRFQSIYGHLDRIDVSQGQRVYSGQVIGLSGNTGCSSHPHLHFGVSRLTDTNNGQPTLIDPYGWSGNGVDPWSVHPNGAVSIYLWRDGQAPELLAR</sequence>
<keyword evidence="1" id="KW-0732">Signal</keyword>
<dbReference type="PANTHER" id="PTHR21666">
    <property type="entry name" value="PEPTIDASE-RELATED"/>
    <property type="match status" value="1"/>
</dbReference>
<feature type="domain" description="M23ase beta-sheet core" evidence="2">
    <location>
        <begin position="191"/>
        <end position="285"/>
    </location>
</feature>
<dbReference type="Proteomes" id="UP000641954">
    <property type="component" value="Unassembled WGS sequence"/>
</dbReference>
<proteinExistence type="predicted"/>
<dbReference type="EMBL" id="JACJSK010000006">
    <property type="protein sequence ID" value="MBD2543447.1"/>
    <property type="molecule type" value="Genomic_DNA"/>
</dbReference>
<evidence type="ECO:0000313" key="4">
    <source>
        <dbReference type="Proteomes" id="UP000641954"/>
    </source>
</evidence>
<dbReference type="CDD" id="cd12797">
    <property type="entry name" value="M23_peptidase"/>
    <property type="match status" value="1"/>
</dbReference>
<keyword evidence="4" id="KW-1185">Reference proteome</keyword>
<evidence type="ECO:0000259" key="2">
    <source>
        <dbReference type="Pfam" id="PF01551"/>
    </source>
</evidence>
<dbReference type="InterPro" id="IPR016047">
    <property type="entry name" value="M23ase_b-sheet_dom"/>
</dbReference>
<dbReference type="Pfam" id="PF01551">
    <property type="entry name" value="Peptidase_M23"/>
    <property type="match status" value="1"/>
</dbReference>
<dbReference type="InterPro" id="IPR050570">
    <property type="entry name" value="Cell_wall_metabolism_enzyme"/>
</dbReference>
<accession>A0ABR8EAV2</accession>
<gene>
    <name evidence="3" type="ORF">H6G72_06190</name>
</gene>
<dbReference type="InterPro" id="IPR011055">
    <property type="entry name" value="Dup_hybrid_motif"/>
</dbReference>
<protein>
    <submittedName>
        <fullName evidence="3">M23 family metallopeptidase</fullName>
    </submittedName>
</protein>
<dbReference type="SUPFAM" id="SSF51261">
    <property type="entry name" value="Duplicated hybrid motif"/>
    <property type="match status" value="1"/>
</dbReference>
<comment type="caution">
    <text evidence="3">The sequence shown here is derived from an EMBL/GenBank/DDBJ whole genome shotgun (WGS) entry which is preliminary data.</text>
</comment>
<name>A0ABR8EAV2_9CYAN</name>
<dbReference type="RefSeq" id="WP_190877608.1">
    <property type="nucleotide sequence ID" value="NZ_JACJSK010000006.1"/>
</dbReference>
<reference evidence="3 4" key="1">
    <citation type="journal article" date="2020" name="ISME J.">
        <title>Comparative genomics reveals insights into cyanobacterial evolution and habitat adaptation.</title>
        <authorList>
            <person name="Chen M.Y."/>
            <person name="Teng W.K."/>
            <person name="Zhao L."/>
            <person name="Hu C.X."/>
            <person name="Zhou Y.K."/>
            <person name="Han B.P."/>
            <person name="Song L.R."/>
            <person name="Shu W.S."/>
        </authorList>
    </citation>
    <scope>NUCLEOTIDE SEQUENCE [LARGE SCALE GENOMIC DNA]</scope>
    <source>
        <strain evidence="3 4">FACHB-1370</strain>
    </source>
</reference>
<dbReference type="Gene3D" id="2.70.70.10">
    <property type="entry name" value="Glucose Permease (Domain IIA)"/>
    <property type="match status" value="1"/>
</dbReference>
<evidence type="ECO:0000313" key="3">
    <source>
        <dbReference type="EMBL" id="MBD2543447.1"/>
    </source>
</evidence>
<dbReference type="PANTHER" id="PTHR21666:SF289">
    <property type="entry name" value="L-ALA--D-GLU ENDOPEPTIDASE"/>
    <property type="match status" value="1"/>
</dbReference>
<evidence type="ECO:0000256" key="1">
    <source>
        <dbReference type="ARBA" id="ARBA00022729"/>
    </source>
</evidence>